<accession>A0A2H4PR24</accession>
<dbReference type="EMBL" id="MG518519">
    <property type="protein sequence ID" value="ATW69373.1"/>
    <property type="molecule type" value="Genomic_DNA"/>
</dbReference>
<dbReference type="Proteomes" id="UP000240735">
    <property type="component" value="Segment"/>
</dbReference>
<gene>
    <name evidence="1" type="ORF">SEA_MANUEL_79</name>
</gene>
<reference evidence="1 2" key="1">
    <citation type="submission" date="2017-11" db="EMBL/GenBank/DDBJ databases">
        <authorList>
            <person name="Laing C."/>
            <person name="Caston J.C."/>
            <person name="Del V.M."/>
            <person name="Young O.M."/>
            <person name="Nayek S."/>
            <person name="Hughes L.E."/>
            <person name="Garlena R.A."/>
            <person name="Russell D.A."/>
            <person name="Pope W.H."/>
            <person name="Jacobs-Sera D."/>
            <person name="Hendrix R.W."/>
            <person name="Hatfull G.F."/>
        </authorList>
    </citation>
    <scope>NUCLEOTIDE SEQUENCE [LARGE SCALE GENOMIC DNA]</scope>
</reference>
<proteinExistence type="predicted"/>
<sequence length="158" mass="17777">MATKPHGGRWNVLDVLVYKSFSGTTFNGVKVLKAVWIEEAGEYRYIVQNGYIKDNEWTPSSDGKSLDLVRSKDLKDGYDLKWTKDILAPVKGDVLVGNDRNGKEVVLLFEGDHLVHRLTPMNDSSRSQSSAGLDYYKDKLTNIRVLKDTHGGRLFSSI</sequence>
<organism evidence="1 2">
    <name type="scientific">Streptomyces phage Manuel</name>
    <dbReference type="NCBI Taxonomy" id="2053812"/>
    <lineage>
        <taxon>Viruses</taxon>
        <taxon>Duplodnaviria</taxon>
        <taxon>Heunggongvirae</taxon>
        <taxon>Uroviricota</taxon>
        <taxon>Caudoviricetes</taxon>
        <taxon>Beephvirinae</taxon>
        <taxon>Manuelvirus</taxon>
        <taxon>Manuelvirus manuel</taxon>
    </lineage>
</organism>
<keyword evidence="2" id="KW-1185">Reference proteome</keyword>
<evidence type="ECO:0000313" key="1">
    <source>
        <dbReference type="EMBL" id="ATW69373.1"/>
    </source>
</evidence>
<evidence type="ECO:0000313" key="2">
    <source>
        <dbReference type="Proteomes" id="UP000240735"/>
    </source>
</evidence>
<protein>
    <submittedName>
        <fullName evidence="1">Uncharacterized protein</fullName>
    </submittedName>
</protein>
<name>A0A2H4PR24_9CAUD</name>